<dbReference type="CDD" id="cd02021">
    <property type="entry name" value="GntK"/>
    <property type="match status" value="1"/>
</dbReference>
<dbReference type="InterPro" id="IPR006001">
    <property type="entry name" value="Therm_gnt_kin"/>
</dbReference>
<comment type="caution">
    <text evidence="11">The sequence shown here is derived from an EMBL/GenBank/DDBJ whole genome shotgun (WGS) entry which is preliminary data.</text>
</comment>
<evidence type="ECO:0000313" key="12">
    <source>
        <dbReference type="Proteomes" id="UP000321685"/>
    </source>
</evidence>
<dbReference type="PANTHER" id="PTHR43442:SF3">
    <property type="entry name" value="GLUCONOKINASE-RELATED"/>
    <property type="match status" value="1"/>
</dbReference>
<dbReference type="Gene3D" id="3.40.50.300">
    <property type="entry name" value="P-loop containing nucleotide triphosphate hydrolases"/>
    <property type="match status" value="1"/>
</dbReference>
<evidence type="ECO:0000256" key="2">
    <source>
        <dbReference type="ARBA" id="ARBA00008420"/>
    </source>
</evidence>
<evidence type="ECO:0000256" key="6">
    <source>
        <dbReference type="ARBA" id="ARBA00022777"/>
    </source>
</evidence>
<dbReference type="Proteomes" id="UP000321685">
    <property type="component" value="Unassembled WGS sequence"/>
</dbReference>
<keyword evidence="8" id="KW-0311">Gluconate utilization</keyword>
<dbReference type="OrthoDB" id="9795716at2"/>
<gene>
    <name evidence="11" type="ORF">PSU4_41610</name>
</gene>
<dbReference type="GO" id="GO:0005737">
    <property type="term" value="C:cytoplasm"/>
    <property type="evidence" value="ECO:0007669"/>
    <property type="project" value="TreeGrafter"/>
</dbReference>
<evidence type="ECO:0000256" key="5">
    <source>
        <dbReference type="ARBA" id="ARBA00022741"/>
    </source>
</evidence>
<sequence>MEPGDRTVLVVMGVSGSGKSTVAGMLAGRLGWDLQEGDDLHPPGNIAKMAAGEPLTDEDRLPWLDRIAEWIHRHTSAGVPGIITCSALKRTYRDRLRGDHVVFVHLTGSPAVIEQRLAARTGHFMPAGLLSSQIAALEAPGTDEDVIVVEIGRDPLDEVDEILDRLR</sequence>
<dbReference type="SUPFAM" id="SSF52540">
    <property type="entry name" value="P-loop containing nucleoside triphosphate hydrolases"/>
    <property type="match status" value="1"/>
</dbReference>
<organism evidence="11 12">
    <name type="scientific">Pseudonocardia sulfidoxydans NBRC 16205</name>
    <dbReference type="NCBI Taxonomy" id="1223511"/>
    <lineage>
        <taxon>Bacteria</taxon>
        <taxon>Bacillati</taxon>
        <taxon>Actinomycetota</taxon>
        <taxon>Actinomycetes</taxon>
        <taxon>Pseudonocardiales</taxon>
        <taxon>Pseudonocardiaceae</taxon>
        <taxon>Pseudonocardia</taxon>
    </lineage>
</organism>
<evidence type="ECO:0000256" key="3">
    <source>
        <dbReference type="ARBA" id="ARBA00012054"/>
    </source>
</evidence>
<reference evidence="11 12" key="1">
    <citation type="submission" date="2019-07" db="EMBL/GenBank/DDBJ databases">
        <title>Whole genome shotgun sequence of Pseudonocardia sulfidoxydans NBRC 16205.</title>
        <authorList>
            <person name="Hosoyama A."/>
            <person name="Uohara A."/>
            <person name="Ohji S."/>
            <person name="Ichikawa N."/>
        </authorList>
    </citation>
    <scope>NUCLEOTIDE SEQUENCE [LARGE SCALE GENOMIC DNA]</scope>
    <source>
        <strain evidence="11 12">NBRC 16205</strain>
    </source>
</reference>
<dbReference type="EMBL" id="BJVJ01000048">
    <property type="protein sequence ID" value="GEL25207.1"/>
    <property type="molecule type" value="Genomic_DNA"/>
</dbReference>
<comment type="catalytic activity">
    <reaction evidence="9 10">
        <text>D-gluconate + ATP = 6-phospho-D-gluconate + ADP + H(+)</text>
        <dbReference type="Rhea" id="RHEA:19433"/>
        <dbReference type="ChEBI" id="CHEBI:15378"/>
        <dbReference type="ChEBI" id="CHEBI:18391"/>
        <dbReference type="ChEBI" id="CHEBI:30616"/>
        <dbReference type="ChEBI" id="CHEBI:58759"/>
        <dbReference type="ChEBI" id="CHEBI:456216"/>
        <dbReference type="EC" id="2.7.1.12"/>
    </reaction>
</comment>
<dbReference type="GO" id="GO:0019521">
    <property type="term" value="P:D-gluconate metabolic process"/>
    <property type="evidence" value="ECO:0007669"/>
    <property type="project" value="UniProtKB-KW"/>
</dbReference>
<keyword evidence="6 10" id="KW-0418">Kinase</keyword>
<evidence type="ECO:0000256" key="7">
    <source>
        <dbReference type="ARBA" id="ARBA00022840"/>
    </source>
</evidence>
<dbReference type="RefSeq" id="WP_147110964.1">
    <property type="nucleotide sequence ID" value="NZ_BJVJ01000048.1"/>
</dbReference>
<dbReference type="Pfam" id="PF13671">
    <property type="entry name" value="AAA_33"/>
    <property type="match status" value="1"/>
</dbReference>
<proteinExistence type="inferred from homology"/>
<dbReference type="FunFam" id="3.40.50.300:FF:000522">
    <property type="entry name" value="Gluconokinase"/>
    <property type="match status" value="1"/>
</dbReference>
<comment type="pathway">
    <text evidence="1">Carbohydrate acid metabolism.</text>
</comment>
<keyword evidence="4 10" id="KW-0808">Transferase</keyword>
<dbReference type="GO" id="GO:0046316">
    <property type="term" value="F:gluconokinase activity"/>
    <property type="evidence" value="ECO:0007669"/>
    <property type="project" value="UniProtKB-EC"/>
</dbReference>
<name>A0A511DLD2_9PSEU</name>
<evidence type="ECO:0000256" key="1">
    <source>
        <dbReference type="ARBA" id="ARBA00004761"/>
    </source>
</evidence>
<dbReference type="PANTHER" id="PTHR43442">
    <property type="entry name" value="GLUCONOKINASE-RELATED"/>
    <property type="match status" value="1"/>
</dbReference>
<keyword evidence="7 10" id="KW-0067">ATP-binding</keyword>
<accession>A0A511DLD2</accession>
<evidence type="ECO:0000256" key="8">
    <source>
        <dbReference type="ARBA" id="ARBA00023064"/>
    </source>
</evidence>
<evidence type="ECO:0000313" key="11">
    <source>
        <dbReference type="EMBL" id="GEL25207.1"/>
    </source>
</evidence>
<keyword evidence="5 10" id="KW-0547">Nucleotide-binding</keyword>
<evidence type="ECO:0000256" key="4">
    <source>
        <dbReference type="ARBA" id="ARBA00022679"/>
    </source>
</evidence>
<dbReference type="GO" id="GO:0005524">
    <property type="term" value="F:ATP binding"/>
    <property type="evidence" value="ECO:0007669"/>
    <property type="project" value="UniProtKB-KW"/>
</dbReference>
<dbReference type="AlphaFoldDB" id="A0A511DLD2"/>
<keyword evidence="12" id="KW-1185">Reference proteome</keyword>
<protein>
    <recommendedName>
        <fullName evidence="3 10">Gluconokinase</fullName>
        <ecNumber evidence="3 10">2.7.1.12</ecNumber>
    </recommendedName>
</protein>
<dbReference type="EC" id="2.7.1.12" evidence="3 10"/>
<dbReference type="InterPro" id="IPR027417">
    <property type="entry name" value="P-loop_NTPase"/>
</dbReference>
<evidence type="ECO:0000256" key="10">
    <source>
        <dbReference type="RuleBase" id="RU363066"/>
    </source>
</evidence>
<comment type="similarity">
    <text evidence="2 10">Belongs to the gluconokinase GntK/GntV family.</text>
</comment>
<evidence type="ECO:0000256" key="9">
    <source>
        <dbReference type="ARBA" id="ARBA00048090"/>
    </source>
</evidence>
<dbReference type="NCBIfam" id="TIGR01313">
    <property type="entry name" value="therm_gnt_kin"/>
    <property type="match status" value="1"/>
</dbReference>